<accession>A0ABV6PI58</accession>
<evidence type="ECO:0000313" key="2">
    <source>
        <dbReference type="Proteomes" id="UP001589943"/>
    </source>
</evidence>
<evidence type="ECO:0000313" key="1">
    <source>
        <dbReference type="EMBL" id="MFC0589519.1"/>
    </source>
</evidence>
<dbReference type="InterPro" id="IPR025961">
    <property type="entry name" value="Metal_resist"/>
</dbReference>
<sequence>MSWSKRIALIALVAFVAAMGGTYAGRALLAPEKQTETELHALLHTELDLDAAQQAKIEAIEQRFAARRKALELEMRAANAHLAAAMQTEHGYGPEVTAAIDHTHMVMGEMQKETLEHLFAMRAVLRPDQAVKFDRTVTRALTPDTR</sequence>
<dbReference type="Proteomes" id="UP001589943">
    <property type="component" value="Unassembled WGS sequence"/>
</dbReference>
<dbReference type="Pfam" id="PF13801">
    <property type="entry name" value="Metal_resist"/>
    <property type="match status" value="1"/>
</dbReference>
<proteinExistence type="predicted"/>
<protein>
    <submittedName>
        <fullName evidence="1">Periplasmic heavy metal sensor</fullName>
    </submittedName>
</protein>
<comment type="caution">
    <text evidence="1">The sequence shown here is derived from an EMBL/GenBank/DDBJ whole genome shotgun (WGS) entry which is preliminary data.</text>
</comment>
<name>A0ABV6PI58_9SPHN</name>
<keyword evidence="2" id="KW-1185">Reference proteome</keyword>
<dbReference type="Gene3D" id="1.20.120.1490">
    <property type="match status" value="1"/>
</dbReference>
<organism evidence="1 2">
    <name type="scientific">Novosphingobium aquiterrae</name>
    <dbReference type="NCBI Taxonomy" id="624388"/>
    <lineage>
        <taxon>Bacteria</taxon>
        <taxon>Pseudomonadati</taxon>
        <taxon>Pseudomonadota</taxon>
        <taxon>Alphaproteobacteria</taxon>
        <taxon>Sphingomonadales</taxon>
        <taxon>Sphingomonadaceae</taxon>
        <taxon>Novosphingobium</taxon>
    </lineage>
</organism>
<dbReference type="EMBL" id="JBHLTL010000005">
    <property type="protein sequence ID" value="MFC0589519.1"/>
    <property type="molecule type" value="Genomic_DNA"/>
</dbReference>
<gene>
    <name evidence="1" type="ORF">ACFFF7_08855</name>
</gene>
<reference evidence="1 2" key="1">
    <citation type="submission" date="2024-09" db="EMBL/GenBank/DDBJ databases">
        <authorList>
            <person name="Sun Q."/>
            <person name="Mori K."/>
        </authorList>
    </citation>
    <scope>NUCLEOTIDE SEQUENCE [LARGE SCALE GENOMIC DNA]</scope>
    <source>
        <strain evidence="1 2">NCAIM B.02537</strain>
    </source>
</reference>
<dbReference type="RefSeq" id="WP_379481018.1">
    <property type="nucleotide sequence ID" value="NZ_JBHLTL010000005.1"/>
</dbReference>